<dbReference type="Proteomes" id="UP001055439">
    <property type="component" value="Chromosome 1"/>
</dbReference>
<accession>A0A9E7E8W8</accession>
<proteinExistence type="predicted"/>
<organism evidence="1 2">
    <name type="scientific">Musa troglodytarum</name>
    <name type="common">fe'i banana</name>
    <dbReference type="NCBI Taxonomy" id="320322"/>
    <lineage>
        <taxon>Eukaryota</taxon>
        <taxon>Viridiplantae</taxon>
        <taxon>Streptophyta</taxon>
        <taxon>Embryophyta</taxon>
        <taxon>Tracheophyta</taxon>
        <taxon>Spermatophyta</taxon>
        <taxon>Magnoliopsida</taxon>
        <taxon>Liliopsida</taxon>
        <taxon>Zingiberales</taxon>
        <taxon>Musaceae</taxon>
        <taxon>Musa</taxon>
    </lineage>
</organism>
<name>A0A9E7E8W8_9LILI</name>
<dbReference type="OrthoDB" id="1928860at2759"/>
<dbReference type="AlphaFoldDB" id="A0A9E7E8W8"/>
<gene>
    <name evidence="1" type="ORF">MUK42_33757</name>
</gene>
<protein>
    <submittedName>
        <fullName evidence="1">Uncharacterized protein</fullName>
    </submittedName>
</protein>
<keyword evidence="2" id="KW-1185">Reference proteome</keyword>
<reference evidence="1" key="1">
    <citation type="submission" date="2022-05" db="EMBL/GenBank/DDBJ databases">
        <title>The Musa troglodytarum L. genome provides insights into the mechanism of non-climacteric behaviour and enrichment of carotenoids.</title>
        <authorList>
            <person name="Wang J."/>
        </authorList>
    </citation>
    <scope>NUCLEOTIDE SEQUENCE</scope>
    <source>
        <tissue evidence="1">Leaf</tissue>
    </source>
</reference>
<evidence type="ECO:0000313" key="1">
    <source>
        <dbReference type="EMBL" id="URD72192.1"/>
    </source>
</evidence>
<dbReference type="EMBL" id="CP097502">
    <property type="protein sequence ID" value="URD72192.1"/>
    <property type="molecule type" value="Genomic_DNA"/>
</dbReference>
<evidence type="ECO:0000313" key="2">
    <source>
        <dbReference type="Proteomes" id="UP001055439"/>
    </source>
</evidence>
<sequence length="110" mass="12823">MIKEIRTFFGWFLDLGFGWMRDDLSRIVTGEAFQWLAGNATKRLDIIAQYWQLLAQSENPESGDYGFSAEEMEVFGEDEGRAVYRYLADAADRKDHSALWILPRLRLRVI</sequence>